<dbReference type="InterPro" id="IPR000014">
    <property type="entry name" value="PAS"/>
</dbReference>
<organism evidence="18 19">
    <name type="scientific">Mucilaginibacter paludis DSM 18603</name>
    <dbReference type="NCBI Taxonomy" id="714943"/>
    <lineage>
        <taxon>Bacteria</taxon>
        <taxon>Pseudomonadati</taxon>
        <taxon>Bacteroidota</taxon>
        <taxon>Sphingobacteriia</taxon>
        <taxon>Sphingobacteriales</taxon>
        <taxon>Sphingobacteriaceae</taxon>
        <taxon>Mucilaginibacter</taxon>
    </lineage>
</organism>
<keyword evidence="5 14" id="KW-0597">Phosphoprotein</keyword>
<keyword evidence="13" id="KW-0472">Membrane</keyword>
<dbReference type="Gene3D" id="3.30.450.20">
    <property type="entry name" value="PAS domain"/>
    <property type="match status" value="1"/>
</dbReference>
<evidence type="ECO:0000313" key="19">
    <source>
        <dbReference type="Proteomes" id="UP000002774"/>
    </source>
</evidence>
<dbReference type="EMBL" id="CM001403">
    <property type="protein sequence ID" value="EHQ24534.1"/>
    <property type="molecule type" value="Genomic_DNA"/>
</dbReference>
<evidence type="ECO:0000256" key="4">
    <source>
        <dbReference type="ARBA" id="ARBA00022475"/>
    </source>
</evidence>
<feature type="domain" description="Response regulatory" evidence="16">
    <location>
        <begin position="697"/>
        <end position="815"/>
    </location>
</feature>
<keyword evidence="4" id="KW-1003">Cell membrane</keyword>
<evidence type="ECO:0000256" key="13">
    <source>
        <dbReference type="ARBA" id="ARBA00023136"/>
    </source>
</evidence>
<dbReference type="FunFam" id="3.30.565.10:FF:000010">
    <property type="entry name" value="Sensor histidine kinase RcsC"/>
    <property type="match status" value="1"/>
</dbReference>
<accession>H1YGI2</accession>
<comment type="catalytic activity">
    <reaction evidence="1">
        <text>ATP + protein L-histidine = ADP + protein N-phospho-L-histidine.</text>
        <dbReference type="EC" id="2.7.13.3"/>
    </reaction>
</comment>
<dbReference type="STRING" id="714943.Mucpa_0338"/>
<keyword evidence="8" id="KW-0547">Nucleotide-binding</keyword>
<sequence>MKAGNQINWLRESLDLLTAMYVVKEEKDRVKLFKQTPRLIQKHAHAHTSALIQLEDDITSRVLAEYPTAVPPAIYDAYLIGSLVSENRIAVKQAEEFGNQFSGQYVFLPLNEAHFKGALILYWSAAFEVDDLIAEFLNHAWVALRDVICLMQTQYDIEELSTRFNAIMETTPQGIVFVDDSGKGAWVNKQASQILGVNNDKNEPLAISMAMTRLRSAAINQEEIQREGMKLFSSPNQSLLDWRWIFGDPVSLVLSVSCTPVVSENIRGRLWAFTDITSLHITNSQLSELNIELDEKRKIADEQNQAKSAFLANMSHEIRTPMNGVIGMTSLLISTSLTDEQQDYVETIRISGETLLSLINDILDFSKIESGKMELETQPFSLTSVIEETYDLLTVKADEKGLDLLYLIDADVPSEIIGDVTRLRQILVNLVSNGIKFTEKGEILISIELLEKAGSIYTLQFSVKDSGIGIPQDKFHRLFQSFSQVDSSTTRKHGGTGLGLAISQRLVEAMQGSIRAESKYGEGSCFIFTIKVEASAQLKQFQKRAPGEDAVLKGKKALILDDNLTNLKILKKQFEYWEMDASIFNHHEQAFQAMRNEHFDLAIIDMFMPEKDGIDVARLIKSTFPGQNIPLILFSSAGYITMHNTLDHQLFAAILNKPVKYEHIKKTILSVLDKNNKLSPLVNKLNTGVYTKSSAINILIAEDNDINQKLVRRALEKLGLLSDLVFNGLEVLHAVEQKNYDLILMDVQMPEMDGYEATRLVRKKYESASMRPVIIAMTANALTGDKERAMSEGMDDYISKPFKIHDLKEKIDQWFPYLETLP</sequence>
<evidence type="ECO:0000256" key="11">
    <source>
        <dbReference type="ARBA" id="ARBA00022989"/>
    </source>
</evidence>
<dbReference type="InterPro" id="IPR005467">
    <property type="entry name" value="His_kinase_dom"/>
</dbReference>
<keyword evidence="11" id="KW-1133">Transmembrane helix</keyword>
<dbReference type="Proteomes" id="UP000002774">
    <property type="component" value="Chromosome"/>
</dbReference>
<evidence type="ECO:0000259" key="16">
    <source>
        <dbReference type="PROSITE" id="PS50110"/>
    </source>
</evidence>
<keyword evidence="12" id="KW-0902">Two-component regulatory system</keyword>
<feature type="modified residue" description="4-aspartylphosphate" evidence="14">
    <location>
        <position position="605"/>
    </location>
</feature>
<evidence type="ECO:0000256" key="1">
    <source>
        <dbReference type="ARBA" id="ARBA00000085"/>
    </source>
</evidence>
<evidence type="ECO:0000256" key="10">
    <source>
        <dbReference type="ARBA" id="ARBA00022840"/>
    </source>
</evidence>
<dbReference type="InterPro" id="IPR036890">
    <property type="entry name" value="HATPase_C_sf"/>
</dbReference>
<dbReference type="PANTHER" id="PTHR45339:SF1">
    <property type="entry name" value="HYBRID SIGNAL TRANSDUCTION HISTIDINE KINASE J"/>
    <property type="match status" value="1"/>
</dbReference>
<dbReference type="PROSITE" id="PS50110">
    <property type="entry name" value="RESPONSE_REGULATORY"/>
    <property type="match status" value="2"/>
</dbReference>
<dbReference type="SMART" id="SM00388">
    <property type="entry name" value="HisKA"/>
    <property type="match status" value="1"/>
</dbReference>
<evidence type="ECO:0000259" key="15">
    <source>
        <dbReference type="PROSITE" id="PS50109"/>
    </source>
</evidence>
<dbReference type="InterPro" id="IPR035965">
    <property type="entry name" value="PAS-like_dom_sf"/>
</dbReference>
<evidence type="ECO:0000313" key="18">
    <source>
        <dbReference type="EMBL" id="EHQ24534.1"/>
    </source>
</evidence>
<reference evidence="18" key="1">
    <citation type="submission" date="2011-09" db="EMBL/GenBank/DDBJ databases">
        <title>The permanent draft genome of Mucilaginibacter paludis DSM 18603.</title>
        <authorList>
            <consortium name="US DOE Joint Genome Institute (JGI-PGF)"/>
            <person name="Lucas S."/>
            <person name="Han J."/>
            <person name="Lapidus A."/>
            <person name="Bruce D."/>
            <person name="Goodwin L."/>
            <person name="Pitluck S."/>
            <person name="Peters L."/>
            <person name="Kyrpides N."/>
            <person name="Mavromatis K."/>
            <person name="Ivanova N."/>
            <person name="Mikhailova N."/>
            <person name="Held B."/>
            <person name="Detter J.C."/>
            <person name="Tapia R."/>
            <person name="Han C."/>
            <person name="Land M."/>
            <person name="Hauser L."/>
            <person name="Markowitz V."/>
            <person name="Cheng J.-F."/>
            <person name="Hugenholtz P."/>
            <person name="Woyke T."/>
            <person name="Wu D."/>
            <person name="Tindall B."/>
            <person name="Brambilla E."/>
            <person name="Klenk H.-P."/>
            <person name="Eisen J.A."/>
        </authorList>
    </citation>
    <scope>NUCLEOTIDE SEQUENCE [LARGE SCALE GENOMIC DNA]</scope>
    <source>
        <strain evidence="18">DSM 18603</strain>
    </source>
</reference>
<evidence type="ECO:0000256" key="12">
    <source>
        <dbReference type="ARBA" id="ARBA00023012"/>
    </source>
</evidence>
<name>H1YGI2_9SPHI</name>
<comment type="subcellular location">
    <subcellularLocation>
        <location evidence="2">Cell membrane</location>
        <topology evidence="2">Multi-pass membrane protein</topology>
    </subcellularLocation>
</comment>
<keyword evidence="10" id="KW-0067">ATP-binding</keyword>
<dbReference type="Gene3D" id="3.30.565.10">
    <property type="entry name" value="Histidine kinase-like ATPase, C-terminal domain"/>
    <property type="match status" value="1"/>
</dbReference>
<dbReference type="GO" id="GO:0000155">
    <property type="term" value="F:phosphorelay sensor kinase activity"/>
    <property type="evidence" value="ECO:0007669"/>
    <property type="project" value="InterPro"/>
</dbReference>
<dbReference type="CDD" id="cd16922">
    <property type="entry name" value="HATPase_EvgS-ArcB-TorS-like"/>
    <property type="match status" value="1"/>
</dbReference>
<dbReference type="InterPro" id="IPR003594">
    <property type="entry name" value="HATPase_dom"/>
</dbReference>
<dbReference type="FunFam" id="1.10.287.130:FF:000003">
    <property type="entry name" value="Histidine kinase"/>
    <property type="match status" value="1"/>
</dbReference>
<dbReference type="InterPro" id="IPR004358">
    <property type="entry name" value="Sig_transdc_His_kin-like_C"/>
</dbReference>
<dbReference type="Pfam" id="PF13188">
    <property type="entry name" value="PAS_8"/>
    <property type="match status" value="1"/>
</dbReference>
<evidence type="ECO:0000256" key="7">
    <source>
        <dbReference type="ARBA" id="ARBA00022692"/>
    </source>
</evidence>
<keyword evidence="6" id="KW-0808">Transferase</keyword>
<dbReference type="PROSITE" id="PS50112">
    <property type="entry name" value="PAS"/>
    <property type="match status" value="1"/>
</dbReference>
<dbReference type="Gene3D" id="3.40.50.2300">
    <property type="match status" value="2"/>
</dbReference>
<dbReference type="Gene3D" id="1.10.287.130">
    <property type="match status" value="1"/>
</dbReference>
<dbReference type="Pfam" id="PF00072">
    <property type="entry name" value="Response_reg"/>
    <property type="match status" value="2"/>
</dbReference>
<dbReference type="HOGENOM" id="CLU_000445_114_15_10"/>
<dbReference type="CDD" id="cd00156">
    <property type="entry name" value="REC"/>
    <property type="match status" value="1"/>
</dbReference>
<dbReference type="GO" id="GO:0005524">
    <property type="term" value="F:ATP binding"/>
    <property type="evidence" value="ECO:0007669"/>
    <property type="project" value="UniProtKB-KW"/>
</dbReference>
<dbReference type="PANTHER" id="PTHR45339">
    <property type="entry name" value="HYBRID SIGNAL TRANSDUCTION HISTIDINE KINASE J"/>
    <property type="match status" value="1"/>
</dbReference>
<proteinExistence type="predicted"/>
<dbReference type="CDD" id="cd00082">
    <property type="entry name" value="HisKA"/>
    <property type="match status" value="1"/>
</dbReference>
<dbReference type="SMART" id="SM00387">
    <property type="entry name" value="HATPase_c"/>
    <property type="match status" value="1"/>
</dbReference>
<evidence type="ECO:0000256" key="6">
    <source>
        <dbReference type="ARBA" id="ARBA00022679"/>
    </source>
</evidence>
<dbReference type="CDD" id="cd17546">
    <property type="entry name" value="REC_hyHK_CKI1_RcsC-like"/>
    <property type="match status" value="1"/>
</dbReference>
<evidence type="ECO:0000256" key="2">
    <source>
        <dbReference type="ARBA" id="ARBA00004651"/>
    </source>
</evidence>
<evidence type="ECO:0000256" key="3">
    <source>
        <dbReference type="ARBA" id="ARBA00012438"/>
    </source>
</evidence>
<dbReference type="SUPFAM" id="SSF55785">
    <property type="entry name" value="PYP-like sensor domain (PAS domain)"/>
    <property type="match status" value="1"/>
</dbReference>
<dbReference type="PROSITE" id="PS50109">
    <property type="entry name" value="HIS_KIN"/>
    <property type="match status" value="1"/>
</dbReference>
<dbReference type="EC" id="2.7.13.3" evidence="3"/>
<dbReference type="Pfam" id="PF00512">
    <property type="entry name" value="HisKA"/>
    <property type="match status" value="1"/>
</dbReference>
<gene>
    <name evidence="18" type="ORF">Mucpa_0338</name>
</gene>
<feature type="modified residue" description="4-aspartylphosphate" evidence="14">
    <location>
        <position position="746"/>
    </location>
</feature>
<evidence type="ECO:0000256" key="14">
    <source>
        <dbReference type="PROSITE-ProRule" id="PRU00169"/>
    </source>
</evidence>
<dbReference type="AlphaFoldDB" id="H1YGI2"/>
<dbReference type="Pfam" id="PF02518">
    <property type="entry name" value="HATPase_c"/>
    <property type="match status" value="1"/>
</dbReference>
<keyword evidence="7" id="KW-0812">Transmembrane</keyword>
<feature type="domain" description="PAS" evidence="17">
    <location>
        <begin position="160"/>
        <end position="201"/>
    </location>
</feature>
<dbReference type="SMART" id="SM00448">
    <property type="entry name" value="REC"/>
    <property type="match status" value="2"/>
</dbReference>
<keyword evidence="9 18" id="KW-0418">Kinase</keyword>
<feature type="domain" description="Histidine kinase" evidence="15">
    <location>
        <begin position="313"/>
        <end position="534"/>
    </location>
</feature>
<dbReference type="SUPFAM" id="SSF47384">
    <property type="entry name" value="Homodimeric domain of signal transducing histidine kinase"/>
    <property type="match status" value="1"/>
</dbReference>
<evidence type="ECO:0000256" key="9">
    <source>
        <dbReference type="ARBA" id="ARBA00022777"/>
    </source>
</evidence>
<evidence type="ECO:0000259" key="17">
    <source>
        <dbReference type="PROSITE" id="PS50112"/>
    </source>
</evidence>
<feature type="domain" description="Response regulatory" evidence="16">
    <location>
        <begin position="556"/>
        <end position="672"/>
    </location>
</feature>
<dbReference type="InterPro" id="IPR001789">
    <property type="entry name" value="Sig_transdc_resp-reg_receiver"/>
</dbReference>
<dbReference type="PRINTS" id="PR00344">
    <property type="entry name" value="BCTRLSENSOR"/>
</dbReference>
<dbReference type="eggNOG" id="COG5002">
    <property type="taxonomic scope" value="Bacteria"/>
</dbReference>
<dbReference type="GO" id="GO:0005886">
    <property type="term" value="C:plasma membrane"/>
    <property type="evidence" value="ECO:0007669"/>
    <property type="project" value="UniProtKB-SubCell"/>
</dbReference>
<dbReference type="SUPFAM" id="SSF55874">
    <property type="entry name" value="ATPase domain of HSP90 chaperone/DNA topoisomerase II/histidine kinase"/>
    <property type="match status" value="1"/>
</dbReference>
<dbReference type="InterPro" id="IPR011006">
    <property type="entry name" value="CheY-like_superfamily"/>
</dbReference>
<dbReference type="InterPro" id="IPR003661">
    <property type="entry name" value="HisK_dim/P_dom"/>
</dbReference>
<dbReference type="SUPFAM" id="SSF52172">
    <property type="entry name" value="CheY-like"/>
    <property type="match status" value="2"/>
</dbReference>
<dbReference type="InterPro" id="IPR036097">
    <property type="entry name" value="HisK_dim/P_sf"/>
</dbReference>
<keyword evidence="19" id="KW-1185">Reference proteome</keyword>
<protein>
    <recommendedName>
        <fullName evidence="3">histidine kinase</fullName>
        <ecNumber evidence="3">2.7.13.3</ecNumber>
    </recommendedName>
</protein>
<evidence type="ECO:0000256" key="5">
    <source>
        <dbReference type="ARBA" id="ARBA00022553"/>
    </source>
</evidence>
<evidence type="ECO:0000256" key="8">
    <source>
        <dbReference type="ARBA" id="ARBA00022741"/>
    </source>
</evidence>